<dbReference type="EC" id="5.2.1.8" evidence="10"/>
<comment type="catalytic activity">
    <reaction evidence="1 9 10">
        <text>[protein]-peptidylproline (omega=180) = [protein]-peptidylproline (omega=0)</text>
        <dbReference type="Rhea" id="RHEA:16237"/>
        <dbReference type="Rhea" id="RHEA-COMP:10747"/>
        <dbReference type="Rhea" id="RHEA-COMP:10748"/>
        <dbReference type="ChEBI" id="CHEBI:83833"/>
        <dbReference type="ChEBI" id="CHEBI:83834"/>
        <dbReference type="EC" id="5.2.1.8"/>
    </reaction>
</comment>
<keyword evidence="5 9" id="KW-0697">Rotamase</keyword>
<dbReference type="GO" id="GO:0003755">
    <property type="term" value="F:peptidyl-prolyl cis-trans isomerase activity"/>
    <property type="evidence" value="ECO:0007669"/>
    <property type="project" value="UniProtKB-UniRule"/>
</dbReference>
<dbReference type="PANTHER" id="PTHR47861">
    <property type="entry name" value="FKBP-TYPE PEPTIDYL-PROLYL CIS-TRANS ISOMERASE SLYD"/>
    <property type="match status" value="1"/>
</dbReference>
<dbReference type="Proteomes" id="UP000266091">
    <property type="component" value="Unassembled WGS sequence"/>
</dbReference>
<sequence length="215" mass="23961">MTKKIEKGDLVTVFVTVWDLRDHIVDQTGEEGVTLRAGAEDVFPRMDQALLKHKEGDRFDLVLEPEESFGDFDENLVHLVPVDKLGVENPKKGMRFSHIPGVPVDDGRGYIITDVGGGMAVLDGNHPYAGWTLRFEIQVMRVELVEEGDIAESDIFIPDFLKVANDSVKEEAEDRLEVDEARAKIAEQLDKVDEAKPQNAMGTGLFTSLVPKKED</sequence>
<accession>A0A388SB23</accession>
<evidence type="ECO:0000256" key="5">
    <source>
        <dbReference type="ARBA" id="ARBA00023110"/>
    </source>
</evidence>
<evidence type="ECO:0000313" key="13">
    <source>
        <dbReference type="Proteomes" id="UP000266091"/>
    </source>
</evidence>
<feature type="domain" description="PPIase FKBP-type" evidence="11">
    <location>
        <begin position="8"/>
        <end position="81"/>
    </location>
</feature>
<dbReference type="SUPFAM" id="SSF54534">
    <property type="entry name" value="FKBP-like"/>
    <property type="match status" value="1"/>
</dbReference>
<reference evidence="12 13" key="1">
    <citation type="journal article" date="2018" name="Int. J. Syst. Evol. Microbiol.">
        <title>Mesosutterella multiformis gen. nov., sp. nov., a member of the family Sutterellaceae and Sutterella megalosphaeroides sp. nov., isolated from human faeces.</title>
        <authorList>
            <person name="Sakamoto M."/>
            <person name="Ikeyama N."/>
            <person name="Kunihiro T."/>
            <person name="Iino T."/>
            <person name="Yuki M."/>
            <person name="Ohkuma M."/>
        </authorList>
    </citation>
    <scope>NUCLEOTIDE SEQUENCE [LARGE SCALE GENOMIC DNA]</scope>
    <source>
        <strain evidence="12 13">4NBBH2</strain>
    </source>
</reference>
<evidence type="ECO:0000256" key="2">
    <source>
        <dbReference type="ARBA" id="ARBA00004496"/>
    </source>
</evidence>
<comment type="subcellular location">
    <subcellularLocation>
        <location evidence="2">Cytoplasm</location>
    </subcellularLocation>
</comment>
<dbReference type="PROSITE" id="PS50059">
    <property type="entry name" value="FKBP_PPIASE"/>
    <property type="match status" value="1"/>
</dbReference>
<evidence type="ECO:0000256" key="4">
    <source>
        <dbReference type="ARBA" id="ARBA00022490"/>
    </source>
</evidence>
<gene>
    <name evidence="12" type="ORF">MESMUL_01970</name>
</gene>
<comment type="caution">
    <text evidence="12">The sequence shown here is derived from an EMBL/GenBank/DDBJ whole genome shotgun (WGS) entry which is preliminary data.</text>
</comment>
<dbReference type="PANTHER" id="PTHR47861:SF3">
    <property type="entry name" value="FKBP-TYPE PEPTIDYL-PROLYL CIS-TRANS ISOMERASE SLYD"/>
    <property type="match status" value="1"/>
</dbReference>
<keyword evidence="7 9" id="KW-0413">Isomerase</keyword>
<evidence type="ECO:0000256" key="1">
    <source>
        <dbReference type="ARBA" id="ARBA00000971"/>
    </source>
</evidence>
<keyword evidence="13" id="KW-1185">Reference proteome</keyword>
<evidence type="ECO:0000256" key="3">
    <source>
        <dbReference type="ARBA" id="ARBA00006577"/>
    </source>
</evidence>
<protein>
    <recommendedName>
        <fullName evidence="10">Peptidyl-prolyl cis-trans isomerase</fullName>
        <ecNumber evidence="10">5.2.1.8</ecNumber>
    </recommendedName>
</protein>
<evidence type="ECO:0000256" key="6">
    <source>
        <dbReference type="ARBA" id="ARBA00023186"/>
    </source>
</evidence>
<keyword evidence="4" id="KW-0963">Cytoplasm</keyword>
<dbReference type="AlphaFoldDB" id="A0A388SB23"/>
<evidence type="ECO:0000256" key="7">
    <source>
        <dbReference type="ARBA" id="ARBA00023235"/>
    </source>
</evidence>
<evidence type="ECO:0000259" key="11">
    <source>
        <dbReference type="PROSITE" id="PS50059"/>
    </source>
</evidence>
<accession>A0A401LLK0</accession>
<keyword evidence="6" id="KW-0143">Chaperone</keyword>
<dbReference type="EMBL" id="BGZJ01000001">
    <property type="protein sequence ID" value="GBO92843.1"/>
    <property type="molecule type" value="Genomic_DNA"/>
</dbReference>
<evidence type="ECO:0000256" key="9">
    <source>
        <dbReference type="PROSITE-ProRule" id="PRU00277"/>
    </source>
</evidence>
<evidence type="ECO:0000256" key="8">
    <source>
        <dbReference type="ARBA" id="ARBA00037071"/>
    </source>
</evidence>
<dbReference type="RefSeq" id="WP_160117844.1">
    <property type="nucleotide sequence ID" value="NZ_BGZJ01000001.1"/>
</dbReference>
<evidence type="ECO:0000256" key="10">
    <source>
        <dbReference type="RuleBase" id="RU003915"/>
    </source>
</evidence>
<comment type="similarity">
    <text evidence="3 10">Belongs to the FKBP-type PPIase family.</text>
</comment>
<dbReference type="GO" id="GO:0042026">
    <property type="term" value="P:protein refolding"/>
    <property type="evidence" value="ECO:0007669"/>
    <property type="project" value="UniProtKB-ARBA"/>
</dbReference>
<organism evidence="12 13">
    <name type="scientific">Mesosutterella multiformis</name>
    <dbReference type="NCBI Taxonomy" id="2259133"/>
    <lineage>
        <taxon>Bacteria</taxon>
        <taxon>Pseudomonadati</taxon>
        <taxon>Pseudomonadota</taxon>
        <taxon>Betaproteobacteria</taxon>
        <taxon>Burkholderiales</taxon>
        <taxon>Sutterellaceae</taxon>
        <taxon>Mesosutterella</taxon>
    </lineage>
</organism>
<dbReference type="GO" id="GO:0005737">
    <property type="term" value="C:cytoplasm"/>
    <property type="evidence" value="ECO:0007669"/>
    <property type="project" value="UniProtKB-SubCell"/>
</dbReference>
<dbReference type="InterPro" id="IPR046357">
    <property type="entry name" value="PPIase_dom_sf"/>
</dbReference>
<comment type="function">
    <text evidence="8">Also involved in hydrogenase metallocenter assembly, probably by participating in the nickel insertion step. This function in hydrogenase biosynthesis requires chaperone activity and the presence of the metal-binding domain, but not PPIase activity.</text>
</comment>
<dbReference type="Pfam" id="PF00254">
    <property type="entry name" value="FKBP_C"/>
    <property type="match status" value="1"/>
</dbReference>
<name>A0A388SB23_9BURK</name>
<dbReference type="InterPro" id="IPR001179">
    <property type="entry name" value="PPIase_FKBP_dom"/>
</dbReference>
<evidence type="ECO:0000313" key="12">
    <source>
        <dbReference type="EMBL" id="GBO92843.1"/>
    </source>
</evidence>
<dbReference type="Gene3D" id="3.10.50.40">
    <property type="match status" value="1"/>
</dbReference>
<proteinExistence type="inferred from homology"/>